<evidence type="ECO:0000313" key="2">
    <source>
        <dbReference type="EMBL" id="TWS01869.1"/>
    </source>
</evidence>
<dbReference type="Gene3D" id="3.60.40.10">
    <property type="entry name" value="PPM-type phosphatase domain"/>
    <property type="match status" value="1"/>
</dbReference>
<dbReference type="InterPro" id="IPR036457">
    <property type="entry name" value="PPM-type-like_dom_sf"/>
</dbReference>
<dbReference type="GeneID" id="78555862"/>
<organism evidence="2 4">
    <name type="scientific">Pseudomonas extremaustralis</name>
    <dbReference type="NCBI Taxonomy" id="359110"/>
    <lineage>
        <taxon>Bacteria</taxon>
        <taxon>Pseudomonadati</taxon>
        <taxon>Pseudomonadota</taxon>
        <taxon>Gammaproteobacteria</taxon>
        <taxon>Pseudomonadales</taxon>
        <taxon>Pseudomonadaceae</taxon>
        <taxon>Pseudomonas</taxon>
    </lineage>
</organism>
<evidence type="ECO:0000313" key="1">
    <source>
        <dbReference type="EMBL" id="SDF95862.1"/>
    </source>
</evidence>
<keyword evidence="3" id="KW-1185">Reference proteome</keyword>
<accession>A0A5C5Q8C9</accession>
<dbReference type="Proteomes" id="UP000182858">
    <property type="component" value="Chromosome I"/>
</dbReference>
<reference evidence="1 3" key="1">
    <citation type="submission" date="2016-10" db="EMBL/GenBank/DDBJ databases">
        <authorList>
            <person name="Varghese N."/>
            <person name="Submissions S."/>
        </authorList>
    </citation>
    <scope>NUCLEOTIDE SEQUENCE [LARGE SCALE GENOMIC DNA]</scope>
    <source>
        <strain evidence="1 3">DSM 17835</strain>
    </source>
</reference>
<sequence>MILELSLSQKGTDRTENRDVIGSAQRTGAYLYVIADGTSKPASGDLARALTHHLLKSFSRAELTVTSCPDKASKLLLDSLSEVHSKLCPDFPFASTSYLALLVIGQTTISIHAGDCCLGYLGKDRNMIWLSSPHCGPNWKGDLSHSFIADSPARKILLNCMSHRRPHEPTVEFMQTVADRTWILATDGFWAELSMADQLKAIAEQTLDDCSTEDDATVMLLRS</sequence>
<reference evidence="2 4" key="2">
    <citation type="submission" date="2019-06" db="EMBL/GenBank/DDBJ databases">
        <title>Pseudomonas bimorpha sp. nov. isolated from bovine raw milk and skim milk concentrate.</title>
        <authorList>
            <person name="Hofmann K."/>
            <person name="Huptas C."/>
            <person name="Doll E."/>
            <person name="Scherer S."/>
            <person name="Wenning M."/>
        </authorList>
    </citation>
    <scope>NUCLEOTIDE SEQUENCE [LARGE SCALE GENOMIC DNA]</scope>
    <source>
        <strain evidence="2 4">DSM 17835</strain>
    </source>
</reference>
<name>A0A5C5Q8C9_9PSED</name>
<dbReference type="SUPFAM" id="SSF81606">
    <property type="entry name" value="PP2C-like"/>
    <property type="match status" value="1"/>
</dbReference>
<dbReference type="EMBL" id="LT629689">
    <property type="protein sequence ID" value="SDF95862.1"/>
    <property type="molecule type" value="Genomic_DNA"/>
</dbReference>
<dbReference type="AlphaFoldDB" id="A0A5C5Q8C9"/>
<dbReference type="Proteomes" id="UP000317951">
    <property type="component" value="Unassembled WGS sequence"/>
</dbReference>
<dbReference type="OrthoDB" id="7004480at2"/>
<evidence type="ECO:0000313" key="3">
    <source>
        <dbReference type="Proteomes" id="UP000182858"/>
    </source>
</evidence>
<gene>
    <name evidence="2" type="ORF">FIV36_23100</name>
    <name evidence="1" type="ORF">SAMN05216591_4502</name>
</gene>
<dbReference type="RefSeq" id="WP_010565334.1">
    <property type="nucleotide sequence ID" value="NZ_LT629689.1"/>
</dbReference>
<protein>
    <submittedName>
        <fullName evidence="2">Protein phosphatase 2C family protein</fullName>
    </submittedName>
    <submittedName>
        <fullName evidence="1">Serine/threonine protein phosphatase PrpC</fullName>
    </submittedName>
</protein>
<dbReference type="EMBL" id="VFET01000023">
    <property type="protein sequence ID" value="TWS01869.1"/>
    <property type="molecule type" value="Genomic_DNA"/>
</dbReference>
<evidence type="ECO:0000313" key="4">
    <source>
        <dbReference type="Proteomes" id="UP000317951"/>
    </source>
</evidence>
<proteinExistence type="predicted"/>